<dbReference type="InterPro" id="IPR036249">
    <property type="entry name" value="Thioredoxin-like_sf"/>
</dbReference>
<dbReference type="Gene3D" id="3.40.30.10">
    <property type="entry name" value="Glutaredoxin"/>
    <property type="match status" value="1"/>
</dbReference>
<feature type="coiled-coil region" evidence="1">
    <location>
        <begin position="21"/>
        <end position="48"/>
    </location>
</feature>
<keyword evidence="1" id="KW-0175">Coiled coil</keyword>
<dbReference type="InterPro" id="IPR046698">
    <property type="entry name" value="PedC-like"/>
</dbReference>
<dbReference type="EMBL" id="CACRSW010000009">
    <property type="protein sequence ID" value="VYS88151.1"/>
    <property type="molecule type" value="Genomic_DNA"/>
</dbReference>
<gene>
    <name evidence="2" type="ORF">AVLFYP127_01712</name>
</gene>
<dbReference type="RefSeq" id="WP_156328720.1">
    <property type="nucleotide sequence ID" value="NZ_CACRSW010000009.1"/>
</dbReference>
<evidence type="ECO:0008006" key="3">
    <source>
        <dbReference type="Google" id="ProtNLM"/>
    </source>
</evidence>
<reference evidence="2" key="1">
    <citation type="submission" date="2019-11" db="EMBL/GenBank/DDBJ databases">
        <authorList>
            <person name="Feng L."/>
        </authorList>
    </citation>
    <scope>NUCLEOTIDE SEQUENCE</scope>
    <source>
        <strain evidence="2">AvaginalisLFYP127</strain>
    </source>
</reference>
<dbReference type="SUPFAM" id="SSF52833">
    <property type="entry name" value="Thioredoxin-like"/>
    <property type="match status" value="1"/>
</dbReference>
<proteinExistence type="predicted"/>
<accession>A0A6N2S7B9</accession>
<dbReference type="Pfam" id="PF20207">
    <property type="entry name" value="DUF6568"/>
    <property type="match status" value="1"/>
</dbReference>
<dbReference type="AlphaFoldDB" id="A0A6N2S7B9"/>
<name>A0A6N2S7B9_9FIRM</name>
<evidence type="ECO:0000256" key="1">
    <source>
        <dbReference type="SAM" id="Coils"/>
    </source>
</evidence>
<sequence>MKKRNLLIILTLIVFILIGIFSQKAKEKAEKEREIKNYESSVSRYEEITDLQFLNNDKTLEGFVFIGRKTLSSCRLFVKVINEITFEKEINIKYFDTDKYRNSKYYDEILEKYQIDQVPYMVLVKEDGSFETFDKKNIDKGELFKDWLIKNREK</sequence>
<organism evidence="2">
    <name type="scientific">Anaerococcus vaginalis</name>
    <dbReference type="NCBI Taxonomy" id="33037"/>
    <lineage>
        <taxon>Bacteria</taxon>
        <taxon>Bacillati</taxon>
        <taxon>Bacillota</taxon>
        <taxon>Tissierellia</taxon>
        <taxon>Tissierellales</taxon>
        <taxon>Peptoniphilaceae</taxon>
        <taxon>Anaerococcus</taxon>
    </lineage>
</organism>
<protein>
    <recommendedName>
        <fullName evidence="3">Bacteriocin transport accessory protein</fullName>
    </recommendedName>
</protein>
<evidence type="ECO:0000313" key="2">
    <source>
        <dbReference type="EMBL" id="VYS88151.1"/>
    </source>
</evidence>